<keyword evidence="2 10" id="KW-0723">Serine/threonine-protein kinase</keyword>
<keyword evidence="8" id="KW-0472">Membrane</keyword>
<keyword evidence="3" id="KW-0808">Transferase</keyword>
<dbReference type="EMBL" id="PPXF01000040">
    <property type="protein sequence ID" value="POH65379.1"/>
    <property type="molecule type" value="Genomic_DNA"/>
</dbReference>
<dbReference type="InterPro" id="IPR000719">
    <property type="entry name" value="Prot_kinase_dom"/>
</dbReference>
<dbReference type="OrthoDB" id="9762169at2"/>
<comment type="caution">
    <text evidence="10">The sequence shown here is derived from an EMBL/GenBank/DDBJ whole genome shotgun (WGS) entry which is preliminary data.</text>
</comment>
<keyword evidence="6" id="KW-0067">ATP-binding</keyword>
<dbReference type="EC" id="2.7.11.1" evidence="1"/>
<dbReference type="InterPro" id="IPR011009">
    <property type="entry name" value="Kinase-like_dom_sf"/>
</dbReference>
<evidence type="ECO:0000256" key="1">
    <source>
        <dbReference type="ARBA" id="ARBA00012513"/>
    </source>
</evidence>
<evidence type="ECO:0000256" key="5">
    <source>
        <dbReference type="ARBA" id="ARBA00022777"/>
    </source>
</evidence>
<dbReference type="PANTHER" id="PTHR43289:SF6">
    <property type="entry name" value="SERINE_THREONINE-PROTEIN KINASE NEKL-3"/>
    <property type="match status" value="1"/>
</dbReference>
<evidence type="ECO:0000256" key="8">
    <source>
        <dbReference type="SAM" id="Phobius"/>
    </source>
</evidence>
<dbReference type="PROSITE" id="PS50011">
    <property type="entry name" value="PROTEIN_KINASE_DOM"/>
    <property type="match status" value="1"/>
</dbReference>
<feature type="compositionally biased region" description="Low complexity" evidence="7">
    <location>
        <begin position="310"/>
        <end position="319"/>
    </location>
</feature>
<accession>A0A2S3ZFI0</accession>
<dbReference type="PANTHER" id="PTHR43289">
    <property type="entry name" value="MITOGEN-ACTIVATED PROTEIN KINASE KINASE KINASE 20-RELATED"/>
    <property type="match status" value="1"/>
</dbReference>
<dbReference type="Proteomes" id="UP000237104">
    <property type="component" value="Unassembled WGS sequence"/>
</dbReference>
<dbReference type="CDD" id="cd14014">
    <property type="entry name" value="STKc_PknB_like"/>
    <property type="match status" value="1"/>
</dbReference>
<evidence type="ECO:0000256" key="3">
    <source>
        <dbReference type="ARBA" id="ARBA00022679"/>
    </source>
</evidence>
<dbReference type="InterPro" id="IPR008271">
    <property type="entry name" value="Ser/Thr_kinase_AS"/>
</dbReference>
<dbReference type="GO" id="GO:0005524">
    <property type="term" value="F:ATP binding"/>
    <property type="evidence" value="ECO:0007669"/>
    <property type="project" value="UniProtKB-KW"/>
</dbReference>
<name>A0A2S3ZFI0_9MICO</name>
<dbReference type="AlphaFoldDB" id="A0A2S3ZFI0"/>
<evidence type="ECO:0000256" key="2">
    <source>
        <dbReference type="ARBA" id="ARBA00022527"/>
    </source>
</evidence>
<protein>
    <recommendedName>
        <fullName evidence="1">non-specific serine/threonine protein kinase</fullName>
        <ecNumber evidence="1">2.7.11.1</ecNumber>
    </recommendedName>
</protein>
<keyword evidence="4" id="KW-0547">Nucleotide-binding</keyword>
<feature type="transmembrane region" description="Helical" evidence="8">
    <location>
        <begin position="331"/>
        <end position="352"/>
    </location>
</feature>
<dbReference type="Pfam" id="PF00069">
    <property type="entry name" value="Pkinase"/>
    <property type="match status" value="1"/>
</dbReference>
<sequence>MAVVYQASDLALGRTVAVKLMRFDAAGSAGSARHRDEVAVLAHLNHFALVTLYDAGVEVIDGSPRSFIVTEFVDGTDLRSHLLAGPMDPGEVARLGADLCEALHCMGALGITHRDIKPANVLLAPSDFPGRVVRAKLADFGIARLFDAAHRTETGAVVGTAGYLSPEQAGGLPVGPAADVYSLGLVLLECLTGKHSYPGTAVESAMARLQRQPEIPDWVGAEWRAVLTGMTAREAEDRLRPAEAAGRLRALVPSVDAPSGDASSVEVSSVGPEPAAEGVRERDSATRPLDLPTTLQRDVAPFVPTSTLHPRAAPATAPSRRPRRSRTSRRWSLVISGVLVAVLTAGAVLFVVPGADPPPEPPAYPAVDGQLGDHLEQLQESVDP</sequence>
<feature type="domain" description="Protein kinase" evidence="9">
    <location>
        <begin position="1"/>
        <end position="252"/>
    </location>
</feature>
<proteinExistence type="predicted"/>
<dbReference type="SUPFAM" id="SSF56112">
    <property type="entry name" value="Protein kinase-like (PK-like)"/>
    <property type="match status" value="1"/>
</dbReference>
<gene>
    <name evidence="10" type="ORF">C3B59_09085</name>
</gene>
<evidence type="ECO:0000313" key="10">
    <source>
        <dbReference type="EMBL" id="POH65379.1"/>
    </source>
</evidence>
<dbReference type="SMART" id="SM00220">
    <property type="entry name" value="S_TKc"/>
    <property type="match status" value="1"/>
</dbReference>
<keyword evidence="8" id="KW-1133">Transmembrane helix</keyword>
<organism evidence="10 11">
    <name type="scientific">Cryobacterium zongtaii</name>
    <dbReference type="NCBI Taxonomy" id="1259217"/>
    <lineage>
        <taxon>Bacteria</taxon>
        <taxon>Bacillati</taxon>
        <taxon>Actinomycetota</taxon>
        <taxon>Actinomycetes</taxon>
        <taxon>Micrococcales</taxon>
        <taxon>Microbacteriaceae</taxon>
        <taxon>Cryobacterium</taxon>
    </lineage>
</organism>
<dbReference type="PROSITE" id="PS00108">
    <property type="entry name" value="PROTEIN_KINASE_ST"/>
    <property type="match status" value="1"/>
</dbReference>
<keyword evidence="5 10" id="KW-0418">Kinase</keyword>
<reference evidence="10 11" key="1">
    <citation type="submission" date="2018-01" db="EMBL/GenBank/DDBJ databases">
        <title>Cryobacterium sp. nov., from glaciers in China.</title>
        <authorList>
            <person name="Liu Q."/>
            <person name="Xin Y.-H."/>
        </authorList>
    </citation>
    <scope>NUCLEOTIDE SEQUENCE [LARGE SCALE GENOMIC DNA]</scope>
    <source>
        <strain evidence="10 11">TMB1-8</strain>
    </source>
</reference>
<dbReference type="GO" id="GO:0004674">
    <property type="term" value="F:protein serine/threonine kinase activity"/>
    <property type="evidence" value="ECO:0007669"/>
    <property type="project" value="UniProtKB-KW"/>
</dbReference>
<keyword evidence="8" id="KW-0812">Transmembrane</keyword>
<dbReference type="Gene3D" id="1.10.510.10">
    <property type="entry name" value="Transferase(Phosphotransferase) domain 1"/>
    <property type="match status" value="1"/>
</dbReference>
<evidence type="ECO:0000313" key="11">
    <source>
        <dbReference type="Proteomes" id="UP000237104"/>
    </source>
</evidence>
<evidence type="ECO:0000256" key="7">
    <source>
        <dbReference type="SAM" id="MobiDB-lite"/>
    </source>
</evidence>
<evidence type="ECO:0000259" key="9">
    <source>
        <dbReference type="PROSITE" id="PS50011"/>
    </source>
</evidence>
<feature type="region of interest" description="Disordered" evidence="7">
    <location>
        <begin position="253"/>
        <end position="327"/>
    </location>
</feature>
<evidence type="ECO:0000256" key="6">
    <source>
        <dbReference type="ARBA" id="ARBA00022840"/>
    </source>
</evidence>
<evidence type="ECO:0000256" key="4">
    <source>
        <dbReference type="ARBA" id="ARBA00022741"/>
    </source>
</evidence>